<sequence>MLSTLSTADGLKLHVKHSPAGDRGRGTVVLVHGLGEHSGRYAHVVKALNGWGWHTVAYDHRGHGRSEGARGALNDPDAMLADLSLVVAAARAEHVGPLVLLGHSMGGLVVARYGAEGTLHDPERWFHPVDAIVMSSPALDAGLSGGQRFQLRMMRWLAPNLAVGNGLKPEWVSRDPEVVKAYVADPLVHDRITPKLVSFIVDGGEFARRQASAWNVPTLLVYAGKDRCVAPRGSRAFASAAPAHLVETREFPALYHEIFNEPEQQEVLAALEAWLATRSARVADVSSVP</sequence>
<dbReference type="KEGG" id="rgu:A4W93_26895"/>
<dbReference type="STRING" id="946333.A4W93_26895"/>
<dbReference type="InterPro" id="IPR000073">
    <property type="entry name" value="AB_hydrolase_1"/>
</dbReference>
<dbReference type="PANTHER" id="PTHR11614">
    <property type="entry name" value="PHOSPHOLIPASE-RELATED"/>
    <property type="match status" value="1"/>
</dbReference>
<dbReference type="Proteomes" id="UP000193427">
    <property type="component" value="Chromosome"/>
</dbReference>
<reference evidence="1 2" key="1">
    <citation type="submission" date="2016-04" db="EMBL/GenBank/DDBJ databases">
        <title>Complete genome sequence of natural rubber-degrading, novel Gram-negative bacterium, Rhizobacter gummiphilus strain NS21.</title>
        <authorList>
            <person name="Tabata M."/>
            <person name="Kasai D."/>
            <person name="Fukuda M."/>
        </authorList>
    </citation>
    <scope>NUCLEOTIDE SEQUENCE [LARGE SCALE GENOMIC DNA]</scope>
    <source>
        <strain evidence="1 2">NS21</strain>
    </source>
</reference>
<dbReference type="Gene3D" id="3.40.50.1820">
    <property type="entry name" value="alpha/beta hydrolase"/>
    <property type="match status" value="1"/>
</dbReference>
<proteinExistence type="predicted"/>
<dbReference type="InterPro" id="IPR029058">
    <property type="entry name" value="AB_hydrolase_fold"/>
</dbReference>
<dbReference type="AlphaFoldDB" id="A0A1W6LG71"/>
<dbReference type="RefSeq" id="WP_085753558.1">
    <property type="nucleotide sequence ID" value="NZ_BSPR01000017.1"/>
</dbReference>
<keyword evidence="2" id="KW-1185">Reference proteome</keyword>
<dbReference type="Pfam" id="PF12146">
    <property type="entry name" value="Hydrolase_4"/>
    <property type="match status" value="1"/>
</dbReference>
<protein>
    <submittedName>
        <fullName evidence="1">Uncharacterized protein</fullName>
    </submittedName>
</protein>
<dbReference type="InterPro" id="IPR051044">
    <property type="entry name" value="MAG_DAG_Lipase"/>
</dbReference>
<dbReference type="EMBL" id="CP015118">
    <property type="protein sequence ID" value="ARN23239.1"/>
    <property type="molecule type" value="Genomic_DNA"/>
</dbReference>
<dbReference type="InterPro" id="IPR022742">
    <property type="entry name" value="Hydrolase_4"/>
</dbReference>
<dbReference type="OrthoDB" id="9806902at2"/>
<evidence type="ECO:0000313" key="2">
    <source>
        <dbReference type="Proteomes" id="UP000193427"/>
    </source>
</evidence>
<accession>A0A1W6LG71</accession>
<name>A0A1W6LG71_9BURK</name>
<organism evidence="1 2">
    <name type="scientific">Piscinibacter gummiphilus</name>
    <dbReference type="NCBI Taxonomy" id="946333"/>
    <lineage>
        <taxon>Bacteria</taxon>
        <taxon>Pseudomonadati</taxon>
        <taxon>Pseudomonadota</taxon>
        <taxon>Betaproteobacteria</taxon>
        <taxon>Burkholderiales</taxon>
        <taxon>Sphaerotilaceae</taxon>
        <taxon>Piscinibacter</taxon>
    </lineage>
</organism>
<dbReference type="SUPFAM" id="SSF53474">
    <property type="entry name" value="alpha/beta-Hydrolases"/>
    <property type="match status" value="1"/>
</dbReference>
<evidence type="ECO:0000313" key="1">
    <source>
        <dbReference type="EMBL" id="ARN23239.1"/>
    </source>
</evidence>
<dbReference type="PRINTS" id="PR00111">
    <property type="entry name" value="ABHYDROLASE"/>
</dbReference>
<gene>
    <name evidence="1" type="ORF">A4W93_26895</name>
</gene>